<gene>
    <name evidence="2" type="ORF">A5810_002329</name>
    <name evidence="1" type="ORF">D9Z05_03265</name>
</gene>
<protein>
    <submittedName>
        <fullName evidence="2">Uncharacterized protein</fullName>
    </submittedName>
</protein>
<reference evidence="2 3" key="1">
    <citation type="submission" date="2017-05" db="EMBL/GenBank/DDBJ databases">
        <title>The Genome Sequence of Enterococcus faecium 7H8_DIV0219.</title>
        <authorList>
            <consortium name="The Broad Institute Genomics Platform"/>
            <consortium name="The Broad Institute Genomic Center for Infectious Diseases"/>
            <person name="Earl A."/>
            <person name="Manson A."/>
            <person name="Schwartman J."/>
            <person name="Gilmore M."/>
            <person name="Abouelleil A."/>
            <person name="Cao P."/>
            <person name="Chapman S."/>
            <person name="Cusick C."/>
            <person name="Shea T."/>
            <person name="Young S."/>
            <person name="Neafsey D."/>
            <person name="Nusbaum C."/>
            <person name="Birren B."/>
        </authorList>
    </citation>
    <scope>NUCLEOTIDE SEQUENCE [LARGE SCALE GENOMIC DNA]</scope>
    <source>
        <strain evidence="2 3">7H8_DIV0219</strain>
    </source>
</reference>
<dbReference type="Gene3D" id="2.60.40.2850">
    <property type="match status" value="1"/>
</dbReference>
<name>A0A242BD85_ENTFC</name>
<evidence type="ECO:0000313" key="1">
    <source>
        <dbReference type="EMBL" id="AYM72337.1"/>
    </source>
</evidence>
<dbReference type="EMBL" id="CP033041">
    <property type="protein sequence ID" value="AYM72337.1"/>
    <property type="molecule type" value="Genomic_DNA"/>
</dbReference>
<dbReference type="Proteomes" id="UP000194885">
    <property type="component" value="Unassembled WGS sequence"/>
</dbReference>
<dbReference type="EMBL" id="NGKW01000004">
    <property type="protein sequence ID" value="OTN93463.1"/>
    <property type="molecule type" value="Genomic_DNA"/>
</dbReference>
<organism evidence="2 3">
    <name type="scientific">Enterococcus faecium</name>
    <name type="common">Streptococcus faecium</name>
    <dbReference type="NCBI Taxonomy" id="1352"/>
    <lineage>
        <taxon>Bacteria</taxon>
        <taxon>Bacillati</taxon>
        <taxon>Bacillota</taxon>
        <taxon>Bacilli</taxon>
        <taxon>Lactobacillales</taxon>
        <taxon>Enterococcaceae</taxon>
        <taxon>Enterococcus</taxon>
    </lineage>
</organism>
<dbReference type="Proteomes" id="UP000275747">
    <property type="component" value="Chromosome"/>
</dbReference>
<sequence>MVQAEVHADTVTDSKNEIRITEQMPRSGGVILDDSGKVIGTTDPSLITDVPLESRGSVHIHRGHWTYGTHSWPVMPIGQKRAWSNFNHYDKFHYATAVVGGRRYTAYADRNMYAYATVVGDSKHTGLAYYGWW</sequence>
<dbReference type="RefSeq" id="WP_002373977.1">
    <property type="nucleotide sequence ID" value="NZ_CABGQB010000001.1"/>
</dbReference>
<dbReference type="InterPro" id="IPR006540">
    <property type="entry name" value="Lactococcin_972"/>
</dbReference>
<dbReference type="AlphaFoldDB" id="A0A242BD85"/>
<dbReference type="Pfam" id="PF09683">
    <property type="entry name" value="Lactococcin_972"/>
    <property type="match status" value="1"/>
</dbReference>
<reference evidence="1 4" key="2">
    <citation type="submission" date="2018-10" db="EMBL/GenBank/DDBJ databases">
        <title>Escaping from acidified nitrite in gastric host defense: Transcriptomic basis for resistance to free nitrous acid in Enterococcus faecalis.</title>
        <authorList>
            <person name="Yu Z."/>
            <person name="Shi D."/>
            <person name="Liu W."/>
            <person name="Meng F."/>
        </authorList>
    </citation>
    <scope>NUCLEOTIDE SEQUENCE [LARGE SCALE GENOMIC DNA]</scope>
    <source>
        <strain evidence="1 4">JE1</strain>
    </source>
</reference>
<evidence type="ECO:0000313" key="3">
    <source>
        <dbReference type="Proteomes" id="UP000194885"/>
    </source>
</evidence>
<accession>A0A242BD85</accession>
<evidence type="ECO:0000313" key="4">
    <source>
        <dbReference type="Proteomes" id="UP000275747"/>
    </source>
</evidence>
<proteinExistence type="predicted"/>
<evidence type="ECO:0000313" key="2">
    <source>
        <dbReference type="EMBL" id="OTN93463.1"/>
    </source>
</evidence>